<accession>A0ACC6TN11</accession>
<evidence type="ECO:0000313" key="1">
    <source>
        <dbReference type="EMBL" id="MEW9491259.1"/>
    </source>
</evidence>
<organism evidence="1 2">
    <name type="scientific">Candidatus Aramenus sulfurataquae</name>
    <dbReference type="NCBI Taxonomy" id="1326980"/>
    <lineage>
        <taxon>Archaea</taxon>
        <taxon>Thermoproteota</taxon>
        <taxon>Thermoprotei</taxon>
        <taxon>Sulfolobales</taxon>
        <taxon>Sulfolobaceae</taxon>
        <taxon>Candidatus Aramenus</taxon>
    </lineage>
</organism>
<evidence type="ECO:0000313" key="2">
    <source>
        <dbReference type="Proteomes" id="UP000053480"/>
    </source>
</evidence>
<dbReference type="Proteomes" id="UP000053480">
    <property type="component" value="Unassembled WGS sequence"/>
</dbReference>
<gene>
    <name evidence="1" type="ORF">TQ35_0003530</name>
</gene>
<proteinExistence type="predicted"/>
<name>A0ACC6TN11_9CREN</name>
<reference evidence="1" key="1">
    <citation type="submission" date="2024-07" db="EMBL/GenBank/DDBJ databases">
        <title>Metagenome and Metagenome-Assembled Genomes of Archaea from a hot spring from the geothermal field of Los Azufres, Mexico.</title>
        <authorList>
            <person name="Marin-Paredes R."/>
            <person name="Martinez-Romero E."/>
            <person name="Servin-Garciduenas L.E."/>
        </authorList>
    </citation>
    <scope>NUCLEOTIDE SEQUENCE</scope>
    <source>
        <strain evidence="1">AZ1-454</strain>
    </source>
</reference>
<sequence length="652" mass="73896">MDILHTAILLYIAGDMIGNFVILFYVLRKGVVNRKVVFFLSSLLLYMAVEASDIAYVLFLHGSLMVEPISLMVASIPILLSVVGKDKVVAWREDRASSITLALTVLVDELSMGYAYSLAFGPRDSFLIASVSNPAFGAMMLADAVFFLLLSKPRNIIEFSMFTFASSMAFMPNVFYTLRMEAQLIGSIISSVFMIVNIVMLYLIQIRKASFNAQLLAISLSGFDFLMMLGLSAFSVNNDLTLISIAMVVSMFWYFILTLYKFSDRRVTGLKYPIAFMTLANLAELAMGFGESVLGFNVTNAIFHPSMSMSMQGHMMSMHGQMMQGHMMMRSPFSNPFWWIFPMNPYSMTVMAFNNALASSHNLLFAYFWGSYMLIMTTTMAPFYVVMMGAEMSYLVYERYKSLKNRSLKSWTLGIIAGIPLFVWLIPYYTSFYVFGMSGMIFPVTLVPFAISLAVVILFTSLFGKRAYCNLACMSAHMWTNVFYDQFKPKKDHKFWNYFRWAPFSLMILAMAYWVLIEVGIAKPPKIGMLSVNPLDLFGMFTLNYVWWFMFFLTPVFGAYSCSRQGWCGFGTFTGIFNKVLFKVKAKDVNACKECQSLSCEKACPQKIEIREDVLSKGYTNRISCVGCGDCVEACPYNNLYIFDVTSLFKTR</sequence>
<dbReference type="EMBL" id="JZWS03000003">
    <property type="protein sequence ID" value="MEW9491259.1"/>
    <property type="molecule type" value="Genomic_DNA"/>
</dbReference>
<comment type="caution">
    <text evidence="1">The sequence shown here is derived from an EMBL/GenBank/DDBJ whole genome shotgun (WGS) entry which is preliminary data.</text>
</comment>
<protein>
    <submittedName>
        <fullName evidence="1">4Fe-4S dicluster domain-containing protein</fullName>
    </submittedName>
</protein>